<protein>
    <submittedName>
        <fullName evidence="2">Uncharacterized protein</fullName>
    </submittedName>
</protein>
<dbReference type="EMBL" id="VSSQ01012053">
    <property type="protein sequence ID" value="MPM48333.1"/>
    <property type="molecule type" value="Genomic_DNA"/>
</dbReference>
<comment type="caution">
    <text evidence="2">The sequence shown here is derived from an EMBL/GenBank/DDBJ whole genome shotgun (WGS) entry which is preliminary data.</text>
</comment>
<dbReference type="AlphaFoldDB" id="A0A645ABU4"/>
<proteinExistence type="predicted"/>
<name>A0A645ABU4_9ZZZZ</name>
<reference evidence="2" key="1">
    <citation type="submission" date="2019-08" db="EMBL/GenBank/DDBJ databases">
        <authorList>
            <person name="Kucharzyk K."/>
            <person name="Murdoch R.W."/>
            <person name="Higgins S."/>
            <person name="Loffler F."/>
        </authorList>
    </citation>
    <scope>NUCLEOTIDE SEQUENCE</scope>
</reference>
<feature type="region of interest" description="Disordered" evidence="1">
    <location>
        <begin position="1"/>
        <end position="63"/>
    </location>
</feature>
<accession>A0A645ABU4</accession>
<evidence type="ECO:0000256" key="1">
    <source>
        <dbReference type="SAM" id="MobiDB-lite"/>
    </source>
</evidence>
<organism evidence="2">
    <name type="scientific">bioreactor metagenome</name>
    <dbReference type="NCBI Taxonomy" id="1076179"/>
    <lineage>
        <taxon>unclassified sequences</taxon>
        <taxon>metagenomes</taxon>
        <taxon>ecological metagenomes</taxon>
    </lineage>
</organism>
<evidence type="ECO:0000313" key="2">
    <source>
        <dbReference type="EMBL" id="MPM48333.1"/>
    </source>
</evidence>
<sequence length="252" mass="26463">MKDIAGRAAGRRHVDRAPEVQNRQAVFDVEGRLGQRDRRTDQRTVEYDRSAPGHPVGLLDDPVERPHAIDAGGFDRNRTAGVDPDQVDQEIARLKRFEFRLGIPAGAGPETGIHVVFLDAVGPPAEVDVNGIGGAVVTVDRHGMMGDLAAVNHHAEHIAVGQVVLDHAPAFIGDVITNPGAVGLKIPEVVVIDRVGAGKADLPQHRGDQHGGAGAVGIAVFGLALDPHGETQRADVVIAAVGIGPDVEIGQH</sequence>
<gene>
    <name evidence="2" type="ORF">SDC9_95057</name>
</gene>
<feature type="compositionally biased region" description="Basic and acidic residues" evidence="1">
    <location>
        <begin position="29"/>
        <end position="51"/>
    </location>
</feature>